<feature type="transmembrane region" description="Helical" evidence="1">
    <location>
        <begin position="89"/>
        <end position="110"/>
    </location>
</feature>
<gene>
    <name evidence="2" type="ORF">C4541_07095</name>
</gene>
<evidence type="ECO:0000313" key="3">
    <source>
        <dbReference type="Proteomes" id="UP000266426"/>
    </source>
</evidence>
<feature type="transmembrane region" description="Helical" evidence="1">
    <location>
        <begin position="209"/>
        <end position="229"/>
    </location>
</feature>
<keyword evidence="1" id="KW-0812">Transmembrane</keyword>
<feature type="transmembrane region" description="Helical" evidence="1">
    <location>
        <begin position="286"/>
        <end position="306"/>
    </location>
</feature>
<comment type="caution">
    <text evidence="2">The sequence shown here is derived from an EMBL/GenBank/DDBJ whole genome shotgun (WGS) entry which is preliminary data.</text>
</comment>
<evidence type="ECO:0000256" key="1">
    <source>
        <dbReference type="SAM" id="Phobius"/>
    </source>
</evidence>
<feature type="transmembrane region" description="Helical" evidence="1">
    <location>
        <begin position="165"/>
        <end position="180"/>
    </location>
</feature>
<keyword evidence="1" id="KW-1133">Transmembrane helix</keyword>
<proteinExistence type="predicted"/>
<protein>
    <recommendedName>
        <fullName evidence="4">Glycosyltransferase RgtA/B/C/D-like domain-containing protein</fullName>
    </recommendedName>
</protein>
<feature type="transmembrane region" description="Helical" evidence="1">
    <location>
        <begin position="15"/>
        <end position="36"/>
    </location>
</feature>
<accession>A0A3A4QYA8</accession>
<sequence>MKFLINKTAIPTRHIIWSAVILCSMAAMFYVFRSWFLDDVYISMRYARNWINGIGLVFNPGEKVEGYTNFLWVCLMALAYWVGTPMELTARLISIVSYLIVFAGLYIMLIKKLHLPITILYLALLAFVLDGDYIAWANSGMETTLFTVLVTVSSLLYLHSRSNHPIFTLFAGTGFILAALTRPEGILWYGTTGLFVLINVLLKKDRHALTKLLLYSIPFAVIFIPYITFRYNYYGYPVPNTFYAKVGWSIAQPIRGLKYSAAYLLNRWFVLIPSLIYGWRHRNSHAVRYFFTLGTIYWLYVISVGGDIFPGYRFFVPLLPVLYAALFLFLDSCRNFPYRNTLITAALICILSILAVQMYIRDDYRNLYKDKVSPVGKTIGIWMRKNLPSNTVIALNAVGAIPYFSRLKTIDMLGLTDPYLAHNVQKSGSGWAGHEIGDGNYVLSRQPDIIILTGPWGSRYPLFKADYELYYSEEFHNQYAFFIIPIDDIILHCYVRRESRLVTKLMEHAGKDIMDRLEIKK</sequence>
<evidence type="ECO:0008006" key="4">
    <source>
        <dbReference type="Google" id="ProtNLM"/>
    </source>
</evidence>
<evidence type="ECO:0000313" key="2">
    <source>
        <dbReference type="EMBL" id="RJP58875.1"/>
    </source>
</evidence>
<dbReference type="EMBL" id="QZJZ01000059">
    <property type="protein sequence ID" value="RJP58875.1"/>
    <property type="molecule type" value="Genomic_DNA"/>
</dbReference>
<feature type="transmembrane region" description="Helical" evidence="1">
    <location>
        <begin position="312"/>
        <end position="330"/>
    </location>
</feature>
<reference evidence="2 3" key="1">
    <citation type="journal article" date="2017" name="ISME J.">
        <title>Energy and carbon metabolisms in a deep terrestrial subsurface fluid microbial community.</title>
        <authorList>
            <person name="Momper L."/>
            <person name="Jungbluth S.P."/>
            <person name="Lee M.D."/>
            <person name="Amend J.P."/>
        </authorList>
    </citation>
    <scope>NUCLEOTIDE SEQUENCE [LARGE SCALE GENOMIC DNA]</scope>
    <source>
        <strain evidence="2">SURF_26</strain>
    </source>
</reference>
<organism evidence="2 3">
    <name type="scientific">Candidatus Auribacter fodinae</name>
    <dbReference type="NCBI Taxonomy" id="2093366"/>
    <lineage>
        <taxon>Bacteria</taxon>
        <taxon>Pseudomonadati</taxon>
        <taxon>Candidatus Auribacterota</taxon>
        <taxon>Candidatus Auribacteria</taxon>
        <taxon>Candidatus Auribacterales</taxon>
        <taxon>Candidatus Auribacteraceae</taxon>
        <taxon>Candidatus Auribacter</taxon>
    </lineage>
</organism>
<feature type="transmembrane region" description="Helical" evidence="1">
    <location>
        <begin position="66"/>
        <end position="83"/>
    </location>
</feature>
<feature type="transmembrane region" description="Helical" evidence="1">
    <location>
        <begin position="117"/>
        <end position="135"/>
    </location>
</feature>
<dbReference type="AlphaFoldDB" id="A0A3A4QYA8"/>
<name>A0A3A4QYA8_9BACT</name>
<dbReference type="Proteomes" id="UP000266426">
    <property type="component" value="Unassembled WGS sequence"/>
</dbReference>
<feature type="transmembrane region" description="Helical" evidence="1">
    <location>
        <begin position="186"/>
        <end position="202"/>
    </location>
</feature>
<feature type="transmembrane region" description="Helical" evidence="1">
    <location>
        <begin position="342"/>
        <end position="360"/>
    </location>
</feature>
<keyword evidence="1" id="KW-0472">Membrane</keyword>